<feature type="transmembrane region" description="Helical" evidence="1">
    <location>
        <begin position="388"/>
        <end position="407"/>
    </location>
</feature>
<reference evidence="2 3" key="1">
    <citation type="submission" date="2019-06" db="EMBL/GenBank/DDBJ databases">
        <title>Whole genome shotgun sequence of Pseudonocardia hydrocarbonoxydans NBRC 14498.</title>
        <authorList>
            <person name="Hosoyama A."/>
            <person name="Uohara A."/>
            <person name="Ohji S."/>
            <person name="Ichikawa N."/>
        </authorList>
    </citation>
    <scope>NUCLEOTIDE SEQUENCE [LARGE SCALE GENOMIC DNA]</scope>
    <source>
        <strain evidence="2 3">NBRC 14498</strain>
    </source>
</reference>
<dbReference type="AlphaFoldDB" id="A0A4Y3WTZ5"/>
<feature type="transmembrane region" description="Helical" evidence="1">
    <location>
        <begin position="40"/>
        <end position="58"/>
    </location>
</feature>
<keyword evidence="1" id="KW-0812">Transmembrane</keyword>
<feature type="transmembrane region" description="Helical" evidence="1">
    <location>
        <begin position="252"/>
        <end position="270"/>
    </location>
</feature>
<feature type="transmembrane region" description="Helical" evidence="1">
    <location>
        <begin position="427"/>
        <end position="446"/>
    </location>
</feature>
<name>A0A4Y3WTZ5_9PSEU</name>
<gene>
    <name evidence="2" type="ORF">PHY01_45270</name>
</gene>
<sequence>MRATLGPGRAPVSGRIGAVTSGPHAAPRVDPWVRLLRHEYVLACAGGVALAVVMTWIAPPVALWLLTAGERWDGVANPVTTIAGDLGDPTLQAWQVAWTGHALLADPGNLWHTNAFFPERYALAFSDSLLGYAPAGLVGSGPAAAVLRYNVLFVLAFALAFVGLYALVRQLGAARVAAVVAAAAFAYAPWRYGHTGHLNVLSTGGIPLALAMLARGHGWSLRRGYRPELVRPGWAVAGWLVVAWQVSLGFGLGLPFGYVLGVGVLVLLVRRAVAGGAPVPAALWRADALGAAAALAVVAALVYPYTQVRAAFPDSVRSWEYVGVFSTPLRGLLVAPAESLVWRSWHGPARDALGSAVNEKALLCGYVLIGLAAVGLFRSVWPARARALLGVGVLVSALLALGTEGPLYRVLYDLAPGFDGIRTPGRLVLWTSLLLAVLAAGAVTALQERLAGERRPVAVLLLAPLTAAVLVEGLPLLGHPVVPPAPPALASAPAPLMVLPTDVLVDNRIQLWGTDTFPAMVNGGSGQFPPRQAELREAMRTFPDAAAVEALRRIGVRSVVVLREEVAGTDYAGALTGPTAGLGITRREVGRDVVYDLAG</sequence>
<feature type="transmembrane region" description="Helical" evidence="1">
    <location>
        <begin position="458"/>
        <end position="477"/>
    </location>
</feature>
<feature type="transmembrane region" description="Helical" evidence="1">
    <location>
        <begin position="360"/>
        <end position="381"/>
    </location>
</feature>
<feature type="transmembrane region" description="Helical" evidence="1">
    <location>
        <begin position="282"/>
        <end position="305"/>
    </location>
</feature>
<dbReference type="EMBL" id="BJNG01000041">
    <property type="protein sequence ID" value="GEC22244.1"/>
    <property type="molecule type" value="Genomic_DNA"/>
</dbReference>
<evidence type="ECO:0008006" key="4">
    <source>
        <dbReference type="Google" id="ProtNLM"/>
    </source>
</evidence>
<keyword evidence="1" id="KW-1133">Transmembrane helix</keyword>
<comment type="caution">
    <text evidence="2">The sequence shown here is derived from an EMBL/GenBank/DDBJ whole genome shotgun (WGS) entry which is preliminary data.</text>
</comment>
<accession>A0A4Y3WTZ5</accession>
<organism evidence="2 3">
    <name type="scientific">Pseudonocardia hydrocarbonoxydans</name>
    <dbReference type="NCBI Taxonomy" id="76726"/>
    <lineage>
        <taxon>Bacteria</taxon>
        <taxon>Bacillati</taxon>
        <taxon>Actinomycetota</taxon>
        <taxon>Actinomycetes</taxon>
        <taxon>Pseudonocardiales</taxon>
        <taxon>Pseudonocardiaceae</taxon>
        <taxon>Pseudonocardia</taxon>
    </lineage>
</organism>
<dbReference type="Proteomes" id="UP000320338">
    <property type="component" value="Unassembled WGS sequence"/>
</dbReference>
<feature type="transmembrane region" description="Helical" evidence="1">
    <location>
        <begin position="147"/>
        <end position="168"/>
    </location>
</feature>
<evidence type="ECO:0000313" key="2">
    <source>
        <dbReference type="EMBL" id="GEC22244.1"/>
    </source>
</evidence>
<feature type="transmembrane region" description="Helical" evidence="1">
    <location>
        <begin position="173"/>
        <end position="190"/>
    </location>
</feature>
<keyword evidence="3" id="KW-1185">Reference proteome</keyword>
<keyword evidence="1" id="KW-0472">Membrane</keyword>
<protein>
    <recommendedName>
        <fullName evidence="4">YfhO family protein</fullName>
    </recommendedName>
</protein>
<evidence type="ECO:0000256" key="1">
    <source>
        <dbReference type="SAM" id="Phobius"/>
    </source>
</evidence>
<proteinExistence type="predicted"/>
<evidence type="ECO:0000313" key="3">
    <source>
        <dbReference type="Proteomes" id="UP000320338"/>
    </source>
</evidence>